<comment type="caution">
    <text evidence="5">Lacks conserved residue(s) required for the propagation of feature annotation.</text>
</comment>
<dbReference type="RefSeq" id="WP_137639510.1">
    <property type="nucleotide sequence ID" value="NZ_BJDK01000006.1"/>
</dbReference>
<evidence type="ECO:0000256" key="5">
    <source>
        <dbReference type="HAMAP-Rule" id="MF_01395"/>
    </source>
</evidence>
<keyword evidence="8" id="KW-1185">Reference proteome</keyword>
<evidence type="ECO:0000313" key="7">
    <source>
        <dbReference type="EMBL" id="MFC6164425.1"/>
    </source>
</evidence>
<feature type="binding site" evidence="5">
    <location>
        <position position="13"/>
    </location>
    <ligand>
        <name>Zn(2+)</name>
        <dbReference type="ChEBI" id="CHEBI:29105"/>
    </ligand>
</feature>
<dbReference type="PRINTS" id="PR01070">
    <property type="entry name" value="ACCCTRFRASEB"/>
</dbReference>
<dbReference type="PROSITE" id="PS50980">
    <property type="entry name" value="COA_CT_NTER"/>
    <property type="match status" value="1"/>
</dbReference>
<keyword evidence="5" id="KW-0547">Nucleotide-binding</keyword>
<organism evidence="7 8">
    <name type="scientific">Lactiplantibacillus dongliensis</name>
    <dbReference type="NCBI Taxonomy" id="2559919"/>
    <lineage>
        <taxon>Bacteria</taxon>
        <taxon>Bacillati</taxon>
        <taxon>Bacillota</taxon>
        <taxon>Bacilli</taxon>
        <taxon>Lactobacillales</taxon>
        <taxon>Lactobacillaceae</taxon>
        <taxon>Lactiplantibacillus</taxon>
    </lineage>
</organism>
<comment type="catalytic activity">
    <reaction evidence="5">
        <text>N(6)-carboxybiotinyl-L-lysyl-[protein] + acetyl-CoA = N(6)-biotinyl-L-lysyl-[protein] + malonyl-CoA</text>
        <dbReference type="Rhea" id="RHEA:54728"/>
        <dbReference type="Rhea" id="RHEA-COMP:10505"/>
        <dbReference type="Rhea" id="RHEA-COMP:10506"/>
        <dbReference type="ChEBI" id="CHEBI:57288"/>
        <dbReference type="ChEBI" id="CHEBI:57384"/>
        <dbReference type="ChEBI" id="CHEBI:83144"/>
        <dbReference type="ChEBI" id="CHEBI:83145"/>
        <dbReference type="EC" id="2.1.3.15"/>
    </reaction>
</comment>
<accession>A0ABW1R7Q2</accession>
<dbReference type="InterPro" id="IPR029045">
    <property type="entry name" value="ClpP/crotonase-like_dom_sf"/>
</dbReference>
<comment type="pathway">
    <text evidence="5">Lipid metabolism; malonyl-CoA biosynthesis; malonyl-CoA from acetyl-CoA: step 1/1.</text>
</comment>
<reference evidence="8" key="1">
    <citation type="journal article" date="2019" name="Int. J. Syst. Evol. Microbiol.">
        <title>The Global Catalogue of Microorganisms (GCM) 10K type strain sequencing project: providing services to taxonomists for standard genome sequencing and annotation.</title>
        <authorList>
            <consortium name="The Broad Institute Genomics Platform"/>
            <consortium name="The Broad Institute Genome Sequencing Center for Infectious Disease"/>
            <person name="Wu L."/>
            <person name="Ma J."/>
        </authorList>
    </citation>
    <scope>NUCLEOTIDE SEQUENCE [LARGE SCALE GENOMIC DNA]</scope>
    <source>
        <strain evidence="8">CCM 8932</strain>
    </source>
</reference>
<proteinExistence type="inferred from homology"/>
<comment type="function">
    <text evidence="5">Component of the acetyl coenzyme A carboxylase (ACC) complex. Biotin carboxylase (BC) catalyzes the carboxylation of biotin on its carrier protein (BCCP) and then the CO(2) group is transferred by the transcarboxylase to acetyl-CoA to form malonyl-CoA.</text>
</comment>
<gene>
    <name evidence="5" type="primary">accD</name>
    <name evidence="7" type="ORF">ACFP3T_07070</name>
</gene>
<protein>
    <recommendedName>
        <fullName evidence="5">Acetyl-coenzyme A carboxylase carboxyl transferase subunit beta</fullName>
        <shortName evidence="5">ACCase subunit beta</shortName>
        <shortName evidence="5">Acetyl-CoA carboxylase carboxyltransferase subunit beta</shortName>
        <ecNumber evidence="5">2.1.3.15</ecNumber>
    </recommendedName>
</protein>
<keyword evidence="5" id="KW-0963">Cytoplasm</keyword>
<comment type="caution">
    <text evidence="7">The sequence shown here is derived from an EMBL/GenBank/DDBJ whole genome shotgun (WGS) entry which is preliminary data.</text>
</comment>
<evidence type="ECO:0000256" key="3">
    <source>
        <dbReference type="ARBA" id="ARBA00022771"/>
    </source>
</evidence>
<keyword evidence="3 5" id="KW-0863">Zinc-finger</keyword>
<feature type="domain" description="CoA carboxyltransferase N-terminal" evidence="6">
    <location>
        <begin position="9"/>
        <end position="268"/>
    </location>
</feature>
<keyword evidence="1 5" id="KW-0444">Lipid biosynthesis</keyword>
<evidence type="ECO:0000313" key="8">
    <source>
        <dbReference type="Proteomes" id="UP001596253"/>
    </source>
</evidence>
<dbReference type="EC" id="2.1.3.15" evidence="5"/>
<dbReference type="InterPro" id="IPR011762">
    <property type="entry name" value="COA_CT_N"/>
</dbReference>
<dbReference type="EMBL" id="JBHSSD010000034">
    <property type="protein sequence ID" value="MFC6164425.1"/>
    <property type="molecule type" value="Genomic_DNA"/>
</dbReference>
<dbReference type="SUPFAM" id="SSF52096">
    <property type="entry name" value="ClpP/crotonase"/>
    <property type="match status" value="1"/>
</dbReference>
<dbReference type="InterPro" id="IPR034733">
    <property type="entry name" value="AcCoA_carboxyl_beta"/>
</dbReference>
<comment type="similarity">
    <text evidence="5">Belongs to the AccD/PCCB family.</text>
</comment>
<keyword evidence="2 5" id="KW-0808">Transferase</keyword>
<keyword evidence="5" id="KW-0275">Fatty acid biosynthesis</keyword>
<sequence length="268" mass="28649">MSHYPKKGLWTACPACGRHVHAGQWGPWQQCPYCQHWQRLTAAQRIHQLVDPDSFQALATPERPKNQLGFPGYTKKLAQAATISGLTEAVVTGTATMATWPVMLIVMDSHFMMGTLNTAVTRRITTALEQAQVQQLPVVLVTASGGARMQEGVYALVGMNLVLAAVVRLAAAKLPLITVLTDPTMGGVSASFAFKGDLVLAEAGAKIGFAGPRVIQQTMPVTLPPDFQTAASLYQQGAVDAVVVRPDLRDKLTTILAAYQCSGVTPRG</sequence>
<keyword evidence="5" id="KW-0276">Fatty acid metabolism</keyword>
<evidence type="ECO:0000256" key="1">
    <source>
        <dbReference type="ARBA" id="ARBA00022516"/>
    </source>
</evidence>
<evidence type="ECO:0000259" key="6">
    <source>
        <dbReference type="PROSITE" id="PS50980"/>
    </source>
</evidence>
<comment type="cofactor">
    <cofactor evidence="5">
        <name>Zn(2+)</name>
        <dbReference type="ChEBI" id="CHEBI:29105"/>
    </cofactor>
    <text evidence="5">Binds 1 zinc ion per subunit.</text>
</comment>
<dbReference type="PANTHER" id="PTHR42995:SF5">
    <property type="entry name" value="ACETYL-COENZYME A CARBOXYLASE CARBOXYL TRANSFERASE SUBUNIT BETA, CHLOROPLASTIC"/>
    <property type="match status" value="1"/>
</dbReference>
<dbReference type="InterPro" id="IPR000438">
    <property type="entry name" value="Acetyl_CoA_COase_Trfase_b_su"/>
</dbReference>
<dbReference type="Gene3D" id="3.90.226.10">
    <property type="entry name" value="2-enoyl-CoA Hydratase, Chain A, domain 1"/>
    <property type="match status" value="1"/>
</dbReference>
<dbReference type="PANTHER" id="PTHR42995">
    <property type="entry name" value="ACETYL-COENZYME A CARBOXYLASE CARBOXYL TRANSFERASE SUBUNIT BETA, CHLOROPLASTIC"/>
    <property type="match status" value="1"/>
</dbReference>
<comment type="subunit">
    <text evidence="5">Acetyl-CoA carboxylase is a heterohexamer composed of biotin carboxyl carrier protein (AccB), biotin carboxylase (AccC) and two subunits each of ACCase subunit alpha (AccA) and ACCase subunit beta (AccD).</text>
</comment>
<dbReference type="Proteomes" id="UP001596253">
    <property type="component" value="Unassembled WGS sequence"/>
</dbReference>
<keyword evidence="4 5" id="KW-0443">Lipid metabolism</keyword>
<keyword evidence="5" id="KW-0862">Zinc</keyword>
<evidence type="ECO:0000256" key="2">
    <source>
        <dbReference type="ARBA" id="ARBA00022679"/>
    </source>
</evidence>
<comment type="subcellular location">
    <subcellularLocation>
        <location evidence="5">Cytoplasm</location>
    </subcellularLocation>
</comment>
<dbReference type="GO" id="GO:0016740">
    <property type="term" value="F:transferase activity"/>
    <property type="evidence" value="ECO:0007669"/>
    <property type="project" value="UniProtKB-KW"/>
</dbReference>
<keyword evidence="5" id="KW-0479">Metal-binding</keyword>
<feature type="binding site" evidence="5">
    <location>
        <position position="34"/>
    </location>
    <ligand>
        <name>Zn(2+)</name>
        <dbReference type="ChEBI" id="CHEBI:29105"/>
    </ligand>
</feature>
<dbReference type="Pfam" id="PF01039">
    <property type="entry name" value="Carboxyl_trans"/>
    <property type="match status" value="1"/>
</dbReference>
<feature type="binding site" evidence="5">
    <location>
        <position position="16"/>
    </location>
    <ligand>
        <name>Zn(2+)</name>
        <dbReference type="ChEBI" id="CHEBI:29105"/>
    </ligand>
</feature>
<keyword evidence="5" id="KW-0067">ATP-binding</keyword>
<feature type="binding site" evidence="5">
    <location>
        <position position="31"/>
    </location>
    <ligand>
        <name>Zn(2+)</name>
        <dbReference type="ChEBI" id="CHEBI:29105"/>
    </ligand>
</feature>
<dbReference type="HAMAP" id="MF_01395">
    <property type="entry name" value="AcetylCoA_CT_beta"/>
    <property type="match status" value="1"/>
</dbReference>
<evidence type="ECO:0000256" key="4">
    <source>
        <dbReference type="ARBA" id="ARBA00023098"/>
    </source>
</evidence>
<name>A0ABW1R7Q2_9LACO</name>